<evidence type="ECO:0000256" key="1">
    <source>
        <dbReference type="ARBA" id="ARBA00022741"/>
    </source>
</evidence>
<keyword evidence="4" id="KW-1185">Reference proteome</keyword>
<evidence type="ECO:0000313" key="3">
    <source>
        <dbReference type="EMBL" id="MBV6340926.1"/>
    </source>
</evidence>
<organism evidence="3 4">
    <name type="scientific">Candidatus Magnetobacterium casense</name>
    <dbReference type="NCBI Taxonomy" id="1455061"/>
    <lineage>
        <taxon>Bacteria</taxon>
        <taxon>Pseudomonadati</taxon>
        <taxon>Nitrospirota</taxon>
        <taxon>Thermodesulfovibrionia</taxon>
        <taxon>Thermodesulfovibrionales</taxon>
        <taxon>Candidatus Magnetobacteriaceae</taxon>
        <taxon>Candidatus Magnetobacterium</taxon>
    </lineage>
</organism>
<proteinExistence type="predicted"/>
<name>A0ABS6RWC2_9BACT</name>
<keyword evidence="1" id="KW-0547">Nucleotide-binding</keyword>
<reference evidence="3 4" key="1">
    <citation type="journal article" date="2020" name="J Geophys Res Biogeosci">
        <title>Magnetotaxis as an Adaptation to Enable Bacterial Shuttling of Microbial Sulfur and Sulfur Cycling Across Aquatic Oxic#Anoxic Interfaces.</title>
        <authorList>
            <person name="Li J."/>
            <person name="Liu P."/>
            <person name="Wang J."/>
            <person name="Roberts A.P."/>
            <person name="Pan Y."/>
        </authorList>
    </citation>
    <scope>NUCLEOTIDE SEQUENCE [LARGE SCALE GENOMIC DNA]</scope>
    <source>
        <strain evidence="3 4">MYR-1_YQ</strain>
    </source>
</reference>
<dbReference type="RefSeq" id="WP_218251540.1">
    <property type="nucleotide sequence ID" value="NZ_JABXWD010000058.1"/>
</dbReference>
<dbReference type="InterPro" id="IPR050678">
    <property type="entry name" value="DNA_Partitioning_ATPase"/>
</dbReference>
<sequence>MKTRNVFFHSYKGGVGRTYLLVNVAIELISLGYTVGIVDLDYDAPGVSHLLYKHFNMKFETVEKDLLYLIVGNAPMEINCAIKKFGDKLLLLPINPYQPPKYIDGLHELALANEFTKRFSEIIRLFIELCGLNVVIFDLRPGFSFLVFTMANLSDLAFQIFRVTTQDLYGTKILSKSFAAKSDNANVLIPSLIPMSIEYYEEKLKEILSREFGTETVKPIHGQFIPLLQALLIDDSMLADNLTIDKASVEFAKINQTIKNITLRIAACIR</sequence>
<dbReference type="Pfam" id="PF10609">
    <property type="entry name" value="ParA"/>
    <property type="match status" value="1"/>
</dbReference>
<dbReference type="PANTHER" id="PTHR13696">
    <property type="entry name" value="P-LOOP CONTAINING NUCLEOSIDE TRIPHOSPHATE HYDROLASE"/>
    <property type="match status" value="1"/>
</dbReference>
<gene>
    <name evidence="3" type="ORF">HWQ67_04955</name>
</gene>
<protein>
    <submittedName>
        <fullName evidence="3">P-loop NTPase</fullName>
    </submittedName>
</protein>
<keyword evidence="2" id="KW-0067">ATP-binding</keyword>
<evidence type="ECO:0000313" key="4">
    <source>
        <dbReference type="Proteomes" id="UP001196980"/>
    </source>
</evidence>
<dbReference type="PANTHER" id="PTHR13696:SF52">
    <property type="entry name" value="PARA FAMILY PROTEIN CT_582"/>
    <property type="match status" value="1"/>
</dbReference>
<accession>A0ABS6RWC2</accession>
<dbReference type="InterPro" id="IPR033756">
    <property type="entry name" value="YlxH/NBP35"/>
</dbReference>
<dbReference type="Proteomes" id="UP001196980">
    <property type="component" value="Unassembled WGS sequence"/>
</dbReference>
<evidence type="ECO:0000256" key="2">
    <source>
        <dbReference type="ARBA" id="ARBA00022840"/>
    </source>
</evidence>
<dbReference type="EMBL" id="JABXWD010000058">
    <property type="protein sequence ID" value="MBV6340926.1"/>
    <property type="molecule type" value="Genomic_DNA"/>
</dbReference>
<comment type="caution">
    <text evidence="3">The sequence shown here is derived from an EMBL/GenBank/DDBJ whole genome shotgun (WGS) entry which is preliminary data.</text>
</comment>